<reference evidence="1 2" key="1">
    <citation type="submission" date="2016-07" db="EMBL/GenBank/DDBJ databases">
        <authorList>
            <person name="Jeong J.-J."/>
            <person name="Kim D.W."/>
            <person name="Sang M.K."/>
            <person name="Choi I.-G."/>
            <person name="Kim K.D."/>
        </authorList>
    </citation>
    <scope>NUCLEOTIDE SEQUENCE [LARGE SCALE GENOMIC DNA]</scope>
    <source>
        <strain evidence="1 2">UTM-3</strain>
    </source>
</reference>
<organism evidence="1 2">
    <name type="scientific">Chryseobacterium artocarpi</name>
    <dbReference type="NCBI Taxonomy" id="1414727"/>
    <lineage>
        <taxon>Bacteria</taxon>
        <taxon>Pseudomonadati</taxon>
        <taxon>Bacteroidota</taxon>
        <taxon>Flavobacteriia</taxon>
        <taxon>Flavobacteriales</taxon>
        <taxon>Weeksellaceae</taxon>
        <taxon>Chryseobacterium group</taxon>
        <taxon>Chryseobacterium</taxon>
    </lineage>
</organism>
<dbReference type="InterPro" id="IPR032787">
    <property type="entry name" value="Prok-E2_D"/>
</dbReference>
<protein>
    <submittedName>
        <fullName evidence="1">PRTRC system protein B</fullName>
    </submittedName>
</protein>
<dbReference type="OrthoDB" id="1030341at2"/>
<sequence length="236" mass="27041">MKDITNQFETYYSPFSALVFYRCNSAMNESYVEYYDMDKNGAPINAHPLTVHEAIKLAESLTVEKDKANKLTSDGILPANLLYFDAESDKIMWYTKPQFRNLYFTKSLGIPSGRCHTPAMLWTADRKSLNVYALIGNRKPTLNSPLFYAPFFNVNESGNVCLGSVDVQTEEKGSVKELMKLWETYFFNSYFSHLMAEHNPVNGNCVLLWEDLSGSEKCFPENMLIKTNQKLKDLLK</sequence>
<dbReference type="Pfam" id="PF14460">
    <property type="entry name" value="Prok-E2_D"/>
    <property type="match status" value="1"/>
</dbReference>
<comment type="caution">
    <text evidence="1">The sequence shown here is derived from an EMBL/GenBank/DDBJ whole genome shotgun (WGS) entry which is preliminary data.</text>
</comment>
<keyword evidence="2" id="KW-1185">Reference proteome</keyword>
<dbReference type="EMBL" id="MAYH01000001">
    <property type="protein sequence ID" value="OCA77134.1"/>
    <property type="molecule type" value="Genomic_DNA"/>
</dbReference>
<gene>
    <name evidence="1" type="ORF">BBI01_01335</name>
</gene>
<evidence type="ECO:0000313" key="1">
    <source>
        <dbReference type="EMBL" id="OCA77134.1"/>
    </source>
</evidence>
<evidence type="ECO:0000313" key="2">
    <source>
        <dbReference type="Proteomes" id="UP000092651"/>
    </source>
</evidence>
<accession>A0A1B9A020</accession>
<dbReference type="AlphaFoldDB" id="A0A1B9A020"/>
<name>A0A1B9A020_9FLAO</name>
<dbReference type="Proteomes" id="UP000092651">
    <property type="component" value="Unassembled WGS sequence"/>
</dbReference>
<proteinExistence type="predicted"/>